<sequence>MSVASGSSQVTPWLYWTLFPIHRAFLRVYFSGIEIQGTEHLPVEGPVVLAAKHFSRWDPLVLSLLSRQPLRFMTNANQFAGVQGWFIKRLGAFPIDLAKPQLASLRHTIELLQQGHKLVLFPEGGIVRDRPLRDLKPGLARLVLQAEGGSKEPLTIPIVPIALRYVPDAMGGARILIHIGSPLYSRDYRGRTDKETAQSLTQALQTALLQGLSLLNGAEPSE</sequence>
<dbReference type="eggNOG" id="COG0204">
    <property type="taxonomic scope" value="Bacteria"/>
</dbReference>
<dbReference type="CDD" id="cd07989">
    <property type="entry name" value="LPLAT_AGPAT-like"/>
    <property type="match status" value="1"/>
</dbReference>
<dbReference type="KEGG" id="cyn:Cyan7425_3412"/>
<reference evidence="4" key="1">
    <citation type="submission" date="2009-01" db="EMBL/GenBank/DDBJ databases">
        <title>Complete sequence of chromosome Cyanothece sp. PCC 7425.</title>
        <authorList>
            <consortium name="US DOE Joint Genome Institute"/>
            <person name="Lucas S."/>
            <person name="Copeland A."/>
            <person name="Lapidus A."/>
            <person name="Glavina del Rio T."/>
            <person name="Dalin E."/>
            <person name="Tice H."/>
            <person name="Bruce D."/>
            <person name="Goodwin L."/>
            <person name="Pitluck S."/>
            <person name="Sims D."/>
            <person name="Meineke L."/>
            <person name="Brettin T."/>
            <person name="Detter J.C."/>
            <person name="Han C."/>
            <person name="Larimer F."/>
            <person name="Land M."/>
            <person name="Hauser L."/>
            <person name="Kyrpides N."/>
            <person name="Ovchinnikova G."/>
            <person name="Liberton M."/>
            <person name="Stoeckel J."/>
            <person name="Banerjee A."/>
            <person name="Singh A."/>
            <person name="Page L."/>
            <person name="Sato H."/>
            <person name="Zhao L."/>
            <person name="Sherman L."/>
            <person name="Pakrasi H."/>
            <person name="Richardson P."/>
        </authorList>
    </citation>
    <scope>NUCLEOTIDE SEQUENCE</scope>
    <source>
        <strain evidence="4">PCC 7425</strain>
    </source>
</reference>
<accession>B8HQR5</accession>
<keyword evidence="1 4" id="KW-0808">Transferase</keyword>
<proteinExistence type="predicted"/>
<evidence type="ECO:0000259" key="3">
    <source>
        <dbReference type="SMART" id="SM00563"/>
    </source>
</evidence>
<dbReference type="GO" id="GO:0006654">
    <property type="term" value="P:phosphatidic acid biosynthetic process"/>
    <property type="evidence" value="ECO:0007669"/>
    <property type="project" value="TreeGrafter"/>
</dbReference>
<dbReference type="EMBL" id="CP001344">
    <property type="protein sequence ID" value="ACL45736.1"/>
    <property type="molecule type" value="Genomic_DNA"/>
</dbReference>
<dbReference type="OrthoDB" id="9803035at2"/>
<dbReference type="PANTHER" id="PTHR10434">
    <property type="entry name" value="1-ACYL-SN-GLYCEROL-3-PHOSPHATE ACYLTRANSFERASE"/>
    <property type="match status" value="1"/>
</dbReference>
<dbReference type="STRING" id="395961.Cyan7425_3412"/>
<evidence type="ECO:0000256" key="2">
    <source>
        <dbReference type="ARBA" id="ARBA00023315"/>
    </source>
</evidence>
<evidence type="ECO:0000313" key="4">
    <source>
        <dbReference type="EMBL" id="ACL45736.1"/>
    </source>
</evidence>
<dbReference type="Pfam" id="PF01553">
    <property type="entry name" value="Acyltransferase"/>
    <property type="match status" value="1"/>
</dbReference>
<name>B8HQR5_CYAP4</name>
<feature type="domain" description="Phospholipid/glycerol acyltransferase" evidence="3">
    <location>
        <begin position="47"/>
        <end position="166"/>
    </location>
</feature>
<dbReference type="SMART" id="SM00563">
    <property type="entry name" value="PlsC"/>
    <property type="match status" value="1"/>
</dbReference>
<dbReference type="SUPFAM" id="SSF69593">
    <property type="entry name" value="Glycerol-3-phosphate (1)-acyltransferase"/>
    <property type="match status" value="1"/>
</dbReference>
<dbReference type="AlphaFoldDB" id="B8HQR5"/>
<dbReference type="GO" id="GO:0003841">
    <property type="term" value="F:1-acylglycerol-3-phosphate O-acyltransferase activity"/>
    <property type="evidence" value="ECO:0007669"/>
    <property type="project" value="TreeGrafter"/>
</dbReference>
<keyword evidence="2 4" id="KW-0012">Acyltransferase</keyword>
<dbReference type="PANTHER" id="PTHR10434:SF11">
    <property type="entry name" value="1-ACYL-SN-GLYCEROL-3-PHOSPHATE ACYLTRANSFERASE"/>
    <property type="match status" value="1"/>
</dbReference>
<evidence type="ECO:0000256" key="1">
    <source>
        <dbReference type="ARBA" id="ARBA00022679"/>
    </source>
</evidence>
<dbReference type="InterPro" id="IPR002123">
    <property type="entry name" value="Plipid/glycerol_acylTrfase"/>
</dbReference>
<gene>
    <name evidence="4" type="ordered locus">Cyan7425_3412</name>
</gene>
<organism evidence="4">
    <name type="scientific">Cyanothece sp. (strain PCC 7425 / ATCC 29141)</name>
    <dbReference type="NCBI Taxonomy" id="395961"/>
    <lineage>
        <taxon>Bacteria</taxon>
        <taxon>Bacillati</taxon>
        <taxon>Cyanobacteriota</taxon>
        <taxon>Cyanophyceae</taxon>
        <taxon>Gomontiellales</taxon>
        <taxon>Cyanothecaceae</taxon>
        <taxon>Cyanothece</taxon>
    </lineage>
</organism>
<protein>
    <submittedName>
        <fullName evidence="4">Phospholipid/glycerol acyltransferase</fullName>
    </submittedName>
</protein>
<dbReference type="HOGENOM" id="CLU_027938_3_0_3"/>